<dbReference type="EMBL" id="JACEFB010000007">
    <property type="protein sequence ID" value="MBA2226715.1"/>
    <property type="molecule type" value="Genomic_DNA"/>
</dbReference>
<evidence type="ECO:0000313" key="3">
    <source>
        <dbReference type="Proteomes" id="UP000542342"/>
    </source>
</evidence>
<protein>
    <submittedName>
        <fullName evidence="2">Uncharacterized protein</fullName>
    </submittedName>
</protein>
<keyword evidence="3" id="KW-1185">Reference proteome</keyword>
<comment type="caution">
    <text evidence="2">The sequence shown here is derived from an EMBL/GenBank/DDBJ whole genome shotgun (WGS) entry which is preliminary data.</text>
</comment>
<organism evidence="2 3">
    <name type="scientific">Thermogemmata fonticola</name>
    <dbReference type="NCBI Taxonomy" id="2755323"/>
    <lineage>
        <taxon>Bacteria</taxon>
        <taxon>Pseudomonadati</taxon>
        <taxon>Planctomycetota</taxon>
        <taxon>Planctomycetia</taxon>
        <taxon>Gemmatales</taxon>
        <taxon>Gemmataceae</taxon>
        <taxon>Thermogemmata</taxon>
    </lineage>
</organism>
<feature type="region of interest" description="Disordered" evidence="1">
    <location>
        <begin position="76"/>
        <end position="111"/>
    </location>
</feature>
<name>A0A7V8VES7_9BACT</name>
<reference evidence="2 3" key="1">
    <citation type="submission" date="2020-07" db="EMBL/GenBank/DDBJ databases">
        <title>Thermogemmata thermophila gen. nov., sp. nov., a novel moderate thermophilic planctomycete from a Kamchatka hot spring.</title>
        <authorList>
            <person name="Elcheninov A.G."/>
            <person name="Podosokorskaya O.A."/>
            <person name="Kovaleva O.L."/>
            <person name="Novikov A."/>
            <person name="Bonch-Osmolovskaya E.A."/>
            <person name="Toshchakov S.V."/>
            <person name="Kublanov I.V."/>
        </authorList>
    </citation>
    <scope>NUCLEOTIDE SEQUENCE [LARGE SCALE GENOMIC DNA]</scope>
    <source>
        <strain evidence="2 3">2918</strain>
    </source>
</reference>
<dbReference type="RefSeq" id="WP_194538159.1">
    <property type="nucleotide sequence ID" value="NZ_JACEFB010000007.1"/>
</dbReference>
<evidence type="ECO:0000256" key="1">
    <source>
        <dbReference type="SAM" id="MobiDB-lite"/>
    </source>
</evidence>
<accession>A0A7V8VES7</accession>
<feature type="compositionally biased region" description="Basic and acidic residues" evidence="1">
    <location>
        <begin position="89"/>
        <end position="102"/>
    </location>
</feature>
<sequence length="111" mass="12336">MKSSWQNPDWTVPRTAQAPLFLRQARTLPRPASLLRALRGLSESLPGKQRRSWWARWAAGGFIAGALLILAHGCHGEDVDDEPAAGPVQRHEQDQRPLRLLEVEPAAEDSP</sequence>
<evidence type="ECO:0000313" key="2">
    <source>
        <dbReference type="EMBL" id="MBA2226715.1"/>
    </source>
</evidence>
<proteinExistence type="predicted"/>
<dbReference type="AlphaFoldDB" id="A0A7V8VES7"/>
<gene>
    <name evidence="2" type="ORF">H0921_11145</name>
</gene>
<dbReference type="Proteomes" id="UP000542342">
    <property type="component" value="Unassembled WGS sequence"/>
</dbReference>